<keyword evidence="3" id="KW-1185">Reference proteome</keyword>
<evidence type="ECO:0000313" key="4">
    <source>
        <dbReference type="WBParaSite" id="L893_g6510.t1"/>
    </source>
</evidence>
<dbReference type="CDD" id="cd23157">
    <property type="entry name" value="Prefoldin_5"/>
    <property type="match status" value="1"/>
</dbReference>
<reference evidence="4" key="1">
    <citation type="submission" date="2016-11" db="UniProtKB">
        <authorList>
            <consortium name="WormBaseParasite"/>
        </authorList>
    </citation>
    <scope>IDENTIFICATION</scope>
</reference>
<dbReference type="PANTHER" id="PTHR12674">
    <property type="entry name" value="PREFOLDIN SUBUNIT 5"/>
    <property type="match status" value="1"/>
</dbReference>
<dbReference type="GO" id="GO:1990113">
    <property type="term" value="P:RNA polymerase I assembly"/>
    <property type="evidence" value="ECO:0007669"/>
    <property type="project" value="TreeGrafter"/>
</dbReference>
<comment type="subunit">
    <text evidence="2">Heterohexamer of two PFD-alpha type and four PFD-beta type subunits.</text>
</comment>
<dbReference type="SUPFAM" id="SSF46579">
    <property type="entry name" value="Prefoldin"/>
    <property type="match status" value="1"/>
</dbReference>
<accession>A0A1I8AKE5</accession>
<organism evidence="3 4">
    <name type="scientific">Steinernema glaseri</name>
    <dbReference type="NCBI Taxonomy" id="37863"/>
    <lineage>
        <taxon>Eukaryota</taxon>
        <taxon>Metazoa</taxon>
        <taxon>Ecdysozoa</taxon>
        <taxon>Nematoda</taxon>
        <taxon>Chromadorea</taxon>
        <taxon>Rhabditida</taxon>
        <taxon>Tylenchina</taxon>
        <taxon>Panagrolaimomorpha</taxon>
        <taxon>Strongyloidoidea</taxon>
        <taxon>Steinernematidae</taxon>
        <taxon>Steinernema</taxon>
    </lineage>
</organism>
<sequence>MASNSVKVDELSIEQLSQLNKQVDQELEFFNASINELRSVERKFANSEEAIKGLVASKKPETFVPLSESMYIKAKITDPKKYMIDIGTGYYVQMDDEKAREYFKRKQQFLQKQINQLAEILPQKKNTKAVLVSALQQKVALYSQQTGGISK</sequence>
<proteinExistence type="inferred from homology"/>
<dbReference type="GO" id="GO:1990115">
    <property type="term" value="P:RNA polymerase III assembly"/>
    <property type="evidence" value="ECO:0007669"/>
    <property type="project" value="TreeGrafter"/>
</dbReference>
<evidence type="ECO:0000256" key="1">
    <source>
        <dbReference type="ARBA" id="ARBA00010048"/>
    </source>
</evidence>
<dbReference type="InterPro" id="IPR009053">
    <property type="entry name" value="Prefoldin"/>
</dbReference>
<dbReference type="GO" id="GO:0005737">
    <property type="term" value="C:cytoplasm"/>
    <property type="evidence" value="ECO:0007669"/>
    <property type="project" value="TreeGrafter"/>
</dbReference>
<evidence type="ECO:0000313" key="3">
    <source>
        <dbReference type="Proteomes" id="UP000095287"/>
    </source>
</evidence>
<dbReference type="Gene3D" id="1.10.287.370">
    <property type="match status" value="1"/>
</dbReference>
<dbReference type="GO" id="GO:0006457">
    <property type="term" value="P:protein folding"/>
    <property type="evidence" value="ECO:0007669"/>
    <property type="project" value="InterPro"/>
</dbReference>
<dbReference type="InterPro" id="IPR004127">
    <property type="entry name" value="Prefoldin_subunit_alpha"/>
</dbReference>
<protein>
    <submittedName>
        <fullName evidence="4">Prefoldin subunit 5</fullName>
    </submittedName>
</protein>
<name>A0A1I8AKE5_9BILA</name>
<dbReference type="NCBIfam" id="TIGR00293">
    <property type="entry name" value="prefoldin subunit alpha"/>
    <property type="match status" value="1"/>
</dbReference>
<dbReference type="GO" id="GO:1990114">
    <property type="term" value="P:RNA polymerase II core complex assembly"/>
    <property type="evidence" value="ECO:0007669"/>
    <property type="project" value="TreeGrafter"/>
</dbReference>
<dbReference type="PANTHER" id="PTHR12674:SF2">
    <property type="entry name" value="PREFOLDIN SUBUNIT 5"/>
    <property type="match status" value="1"/>
</dbReference>
<comment type="similarity">
    <text evidence="1">Belongs to the prefoldin subunit alpha family.</text>
</comment>
<dbReference type="WBParaSite" id="L893_g6510.t1">
    <property type="protein sequence ID" value="L893_g6510.t1"/>
    <property type="gene ID" value="L893_g6510"/>
</dbReference>
<dbReference type="GO" id="GO:0016272">
    <property type="term" value="C:prefoldin complex"/>
    <property type="evidence" value="ECO:0007669"/>
    <property type="project" value="InterPro"/>
</dbReference>
<evidence type="ECO:0000256" key="2">
    <source>
        <dbReference type="ARBA" id="ARBA00011695"/>
    </source>
</evidence>
<dbReference type="Proteomes" id="UP000095287">
    <property type="component" value="Unplaced"/>
</dbReference>
<dbReference type="InterPro" id="IPR011599">
    <property type="entry name" value="PFD_alpha_archaea"/>
</dbReference>
<dbReference type="AlphaFoldDB" id="A0A1I8AKE5"/>
<dbReference type="Pfam" id="PF02996">
    <property type="entry name" value="Prefoldin"/>
    <property type="match status" value="1"/>
</dbReference>
<dbReference type="GO" id="GO:0051082">
    <property type="term" value="F:unfolded protein binding"/>
    <property type="evidence" value="ECO:0007669"/>
    <property type="project" value="InterPro"/>
</dbReference>